<dbReference type="Gene3D" id="2.60.110.10">
    <property type="entry name" value="Thaumatin"/>
    <property type="match status" value="1"/>
</dbReference>
<dbReference type="PANTHER" id="PTHR31048">
    <property type="entry name" value="OS03G0233200 PROTEIN"/>
    <property type="match status" value="1"/>
</dbReference>
<dbReference type="SUPFAM" id="SSF49870">
    <property type="entry name" value="Osmotin, thaumatin-like protein"/>
    <property type="match status" value="1"/>
</dbReference>
<comment type="caution">
    <text evidence="4">The sequence shown here is derived from an EMBL/GenBank/DDBJ whole genome shotgun (WGS) entry which is preliminary data.</text>
</comment>
<keyword evidence="2" id="KW-1015">Disulfide bond</keyword>
<keyword evidence="3" id="KW-0732">Signal</keyword>
<dbReference type="Proteomes" id="UP001231189">
    <property type="component" value="Unassembled WGS sequence"/>
</dbReference>
<dbReference type="PIRSF" id="PIRSF002703">
    <property type="entry name" value="Thaumatin"/>
    <property type="match status" value="1"/>
</dbReference>
<gene>
    <name evidence="4" type="ORF">QYE76_000573</name>
</gene>
<feature type="chain" id="PRO_5041978219" description="Thaumatin-like protein" evidence="3">
    <location>
        <begin position="29"/>
        <end position="190"/>
    </location>
</feature>
<organism evidence="4 5">
    <name type="scientific">Lolium multiflorum</name>
    <name type="common">Italian ryegrass</name>
    <name type="synonym">Lolium perenne subsp. multiflorum</name>
    <dbReference type="NCBI Taxonomy" id="4521"/>
    <lineage>
        <taxon>Eukaryota</taxon>
        <taxon>Viridiplantae</taxon>
        <taxon>Streptophyta</taxon>
        <taxon>Embryophyta</taxon>
        <taxon>Tracheophyta</taxon>
        <taxon>Spermatophyta</taxon>
        <taxon>Magnoliopsida</taxon>
        <taxon>Liliopsida</taxon>
        <taxon>Poales</taxon>
        <taxon>Poaceae</taxon>
        <taxon>BOP clade</taxon>
        <taxon>Pooideae</taxon>
        <taxon>Poodae</taxon>
        <taxon>Poeae</taxon>
        <taxon>Poeae Chloroplast Group 2 (Poeae type)</taxon>
        <taxon>Loliodinae</taxon>
        <taxon>Loliinae</taxon>
        <taxon>Lolium</taxon>
    </lineage>
</organism>
<proteinExistence type="predicted"/>
<dbReference type="EMBL" id="JAUUTY010000005">
    <property type="protein sequence ID" value="KAK1626258.1"/>
    <property type="molecule type" value="Genomic_DNA"/>
</dbReference>
<dbReference type="InterPro" id="IPR001938">
    <property type="entry name" value="Thaumatin"/>
</dbReference>
<sequence length="190" mass="19860">MASRAGSRITPRIIFILLLTAFASGASAVTRLTFINRCSYMVWPAIVPAWGRGFTGGIELPAGTNGTLDIPFDTGASATKLWGRTGCSFDASGTGRCRTGDCGGLGCDSGSSSDPGAVTEAEFSLHKGKYNYGITTVKGFNLAMGLACSSGGDVLRCREAGCHVAYPYQKHYQHVCSAAHGSRLQVVFCA</sequence>
<keyword evidence="5" id="KW-1185">Reference proteome</keyword>
<dbReference type="InterPro" id="IPR037176">
    <property type="entry name" value="Osmotin/thaumatin-like_sf"/>
</dbReference>
<evidence type="ECO:0000313" key="5">
    <source>
        <dbReference type="Proteomes" id="UP001231189"/>
    </source>
</evidence>
<feature type="signal peptide" evidence="3">
    <location>
        <begin position="1"/>
        <end position="28"/>
    </location>
</feature>
<evidence type="ECO:0008006" key="6">
    <source>
        <dbReference type="Google" id="ProtNLM"/>
    </source>
</evidence>
<keyword evidence="1" id="KW-0611">Plant defense</keyword>
<dbReference type="AlphaFoldDB" id="A0AAD8RJF3"/>
<accession>A0AAD8RJF3</accession>
<dbReference type="PRINTS" id="PR00347">
    <property type="entry name" value="THAUMATIN"/>
</dbReference>
<feature type="disulfide bond" evidence="2">
    <location>
        <begin position="87"/>
        <end position="97"/>
    </location>
</feature>
<dbReference type="InterPro" id="IPR017949">
    <property type="entry name" value="Thaumatin_CS"/>
</dbReference>
<evidence type="ECO:0000256" key="1">
    <source>
        <dbReference type="ARBA" id="ARBA00022821"/>
    </source>
</evidence>
<dbReference type="PROSITE" id="PS00316">
    <property type="entry name" value="THAUMATIN_1"/>
    <property type="match status" value="1"/>
</dbReference>
<evidence type="ECO:0000313" key="4">
    <source>
        <dbReference type="EMBL" id="KAK1626258.1"/>
    </source>
</evidence>
<protein>
    <recommendedName>
        <fullName evidence="6">Thaumatin-like protein</fullName>
    </recommendedName>
</protein>
<evidence type="ECO:0000256" key="2">
    <source>
        <dbReference type="PIRSR" id="PIRSR002703-1"/>
    </source>
</evidence>
<dbReference type="PROSITE" id="PS51367">
    <property type="entry name" value="THAUMATIN_2"/>
    <property type="match status" value="1"/>
</dbReference>
<evidence type="ECO:0000256" key="3">
    <source>
        <dbReference type="SAM" id="SignalP"/>
    </source>
</evidence>
<feature type="disulfide bond" evidence="2">
    <location>
        <begin position="102"/>
        <end position="107"/>
    </location>
</feature>
<dbReference type="GO" id="GO:0006952">
    <property type="term" value="P:defense response"/>
    <property type="evidence" value="ECO:0007669"/>
    <property type="project" value="UniProtKB-KW"/>
</dbReference>
<reference evidence="4" key="1">
    <citation type="submission" date="2023-07" db="EMBL/GenBank/DDBJ databases">
        <title>A chromosome-level genome assembly of Lolium multiflorum.</title>
        <authorList>
            <person name="Chen Y."/>
            <person name="Copetti D."/>
            <person name="Kolliker R."/>
            <person name="Studer B."/>
        </authorList>
    </citation>
    <scope>NUCLEOTIDE SEQUENCE</scope>
    <source>
        <strain evidence="4">02402/16</strain>
        <tissue evidence="4">Leaf</tissue>
    </source>
</reference>
<dbReference type="Pfam" id="PF00314">
    <property type="entry name" value="Thaumatin"/>
    <property type="match status" value="1"/>
</dbReference>
<name>A0AAD8RJF3_LOLMU</name>
<dbReference type="SMART" id="SM00205">
    <property type="entry name" value="THN"/>
    <property type="match status" value="1"/>
</dbReference>